<sequence>MVRGGNGSRKRKGDRFELAVVK</sequence>
<proteinExistence type="predicted"/>
<dbReference type="EMBL" id="LAZR01064125">
    <property type="protein sequence ID" value="KKK58142.1"/>
    <property type="molecule type" value="Genomic_DNA"/>
</dbReference>
<reference evidence="2" key="1">
    <citation type="journal article" date="2015" name="Nature">
        <title>Complex archaea that bridge the gap between prokaryotes and eukaryotes.</title>
        <authorList>
            <person name="Spang A."/>
            <person name="Saw J.H."/>
            <person name="Jorgensen S.L."/>
            <person name="Zaremba-Niedzwiedzka K."/>
            <person name="Martijn J."/>
            <person name="Lind A.E."/>
            <person name="van Eijk R."/>
            <person name="Schleper C."/>
            <person name="Guy L."/>
            <person name="Ettema T.J."/>
        </authorList>
    </citation>
    <scope>NUCLEOTIDE SEQUENCE</scope>
</reference>
<comment type="caution">
    <text evidence="2">The sequence shown here is derived from an EMBL/GenBank/DDBJ whole genome shotgun (WGS) entry which is preliminary data.</text>
</comment>
<accession>A0A0F8WMN5</accession>
<evidence type="ECO:0000256" key="1">
    <source>
        <dbReference type="SAM" id="MobiDB-lite"/>
    </source>
</evidence>
<protein>
    <submittedName>
        <fullName evidence="2">Uncharacterized protein</fullName>
    </submittedName>
</protein>
<evidence type="ECO:0000313" key="2">
    <source>
        <dbReference type="EMBL" id="KKK58142.1"/>
    </source>
</evidence>
<gene>
    <name evidence="2" type="ORF">LCGC14_3047380</name>
</gene>
<feature type="non-terminal residue" evidence="2">
    <location>
        <position position="22"/>
    </location>
</feature>
<name>A0A0F8WMN5_9ZZZZ</name>
<dbReference type="AlphaFoldDB" id="A0A0F8WMN5"/>
<organism evidence="2">
    <name type="scientific">marine sediment metagenome</name>
    <dbReference type="NCBI Taxonomy" id="412755"/>
    <lineage>
        <taxon>unclassified sequences</taxon>
        <taxon>metagenomes</taxon>
        <taxon>ecological metagenomes</taxon>
    </lineage>
</organism>
<feature type="region of interest" description="Disordered" evidence="1">
    <location>
        <begin position="1"/>
        <end position="22"/>
    </location>
</feature>